<name>A0A0K1JF78_9MICO</name>
<protein>
    <submittedName>
        <fullName evidence="2">Beta-lactamase</fullName>
    </submittedName>
</protein>
<evidence type="ECO:0000259" key="1">
    <source>
        <dbReference type="Pfam" id="PF00144"/>
    </source>
</evidence>
<organism evidence="2 3">
    <name type="scientific">Luteipulveratus mongoliensis</name>
    <dbReference type="NCBI Taxonomy" id="571913"/>
    <lineage>
        <taxon>Bacteria</taxon>
        <taxon>Bacillati</taxon>
        <taxon>Actinomycetota</taxon>
        <taxon>Actinomycetes</taxon>
        <taxon>Micrococcales</taxon>
        <taxon>Dermacoccaceae</taxon>
        <taxon>Luteipulveratus</taxon>
    </lineage>
</organism>
<dbReference type="PANTHER" id="PTHR43283">
    <property type="entry name" value="BETA-LACTAMASE-RELATED"/>
    <property type="match status" value="1"/>
</dbReference>
<sequence>MTTVTRPLALSQHIDDVIDRAIEEERVVGTRVLVSVDGEVVHRRSAGLADREAGTPMPSDPLFLLASISKPVVTAAAMSLVETGELALDAPITRYLPDFRPSLPDGTTPEITIEQLLTHTAGLSYGMDPEGFEQFARVGASTGLDLPGLTAQEAEARLAKVPLIFAPGERWSYSPGIDVVGWAIEAITGRRLGEVVAERITGPLGLTDLGFSVTDPSRLVVPYIEGPSGPERMRDGDVVESFGFSMRFAPSRIDDPGSYHSGGAGMAGSAESVLAVLEAIRTGGGPILAPSTVEEMTRARAGEGQTERGPGVAFGLGWSVVTDPAAIPPSSVGTLQWGGVYGHTWFVDPARRLTVVALTNAVPEGLFGAFPEDIRKAVYRAL</sequence>
<accession>A0A0K1JF78</accession>
<dbReference type="KEGG" id="lmoi:VV02_04970"/>
<gene>
    <name evidence="2" type="ORF">VV02_04970</name>
</gene>
<dbReference type="PANTHER" id="PTHR43283:SF3">
    <property type="entry name" value="BETA-LACTAMASE FAMILY PROTEIN (AFU_ORTHOLOGUE AFUA_5G07500)"/>
    <property type="match status" value="1"/>
</dbReference>
<dbReference type="Proteomes" id="UP000066480">
    <property type="component" value="Chromosome"/>
</dbReference>
<dbReference type="SUPFAM" id="SSF56601">
    <property type="entry name" value="beta-lactamase/transpeptidase-like"/>
    <property type="match status" value="1"/>
</dbReference>
<dbReference type="InterPro" id="IPR012338">
    <property type="entry name" value="Beta-lactam/transpept-like"/>
</dbReference>
<dbReference type="Gene3D" id="3.40.710.10">
    <property type="entry name" value="DD-peptidase/beta-lactamase superfamily"/>
    <property type="match status" value="1"/>
</dbReference>
<keyword evidence="3" id="KW-1185">Reference proteome</keyword>
<dbReference type="OrthoDB" id="9809635at2"/>
<dbReference type="PATRIC" id="fig|571913.6.peg.1014"/>
<feature type="domain" description="Beta-lactamase-related" evidence="1">
    <location>
        <begin position="14"/>
        <end position="364"/>
    </location>
</feature>
<dbReference type="InterPro" id="IPR050789">
    <property type="entry name" value="Diverse_Enzym_Activities"/>
</dbReference>
<dbReference type="InterPro" id="IPR001466">
    <property type="entry name" value="Beta-lactam-related"/>
</dbReference>
<proteinExistence type="predicted"/>
<dbReference type="EMBL" id="CP011112">
    <property type="protein sequence ID" value="AKU15369.1"/>
    <property type="molecule type" value="Genomic_DNA"/>
</dbReference>
<dbReference type="AlphaFoldDB" id="A0A0K1JF78"/>
<reference evidence="2 3" key="1">
    <citation type="submission" date="2015-03" db="EMBL/GenBank/DDBJ databases">
        <title>Luteipulveratus halotolerans sp. nov., a novel actinobacterium (Dermacoccaceae) from Sarawak, Malaysia.</title>
        <authorList>
            <person name="Juboi H."/>
            <person name="Basik A."/>
            <person name="Shamsul S.S."/>
            <person name="Arnold P."/>
            <person name="Schmitt E.K."/>
            <person name="Sanglier J.-J."/>
            <person name="Yeo T."/>
        </authorList>
    </citation>
    <scope>NUCLEOTIDE SEQUENCE [LARGE SCALE GENOMIC DNA]</scope>
    <source>
        <strain evidence="2 3">MN07-A0370</strain>
    </source>
</reference>
<dbReference type="RefSeq" id="WP_052590247.1">
    <property type="nucleotide sequence ID" value="NZ_CP011112.1"/>
</dbReference>
<evidence type="ECO:0000313" key="2">
    <source>
        <dbReference type="EMBL" id="AKU15369.1"/>
    </source>
</evidence>
<dbReference type="STRING" id="571913.VV02_04970"/>
<dbReference type="Pfam" id="PF00144">
    <property type="entry name" value="Beta-lactamase"/>
    <property type="match status" value="1"/>
</dbReference>
<evidence type="ECO:0000313" key="3">
    <source>
        <dbReference type="Proteomes" id="UP000066480"/>
    </source>
</evidence>